<evidence type="ECO:0000313" key="3">
    <source>
        <dbReference type="EMBL" id="KAK1945410.1"/>
    </source>
</evidence>
<accession>A0AAD9LQ18</accession>
<name>A0AAD9LQ18_9STRA</name>
<keyword evidence="4" id="KW-1185">Reference proteome</keyword>
<proteinExistence type="predicted"/>
<evidence type="ECO:0000313" key="4">
    <source>
        <dbReference type="Proteomes" id="UP001259832"/>
    </source>
</evidence>
<comment type="caution">
    <text evidence="3">The sequence shown here is derived from an EMBL/GenBank/DDBJ whole genome shotgun (WGS) entry which is preliminary data.</text>
</comment>
<feature type="compositionally biased region" description="Basic and acidic residues" evidence="2">
    <location>
        <begin position="388"/>
        <end position="406"/>
    </location>
</feature>
<keyword evidence="1" id="KW-0175">Coiled coil</keyword>
<evidence type="ECO:0000256" key="2">
    <source>
        <dbReference type="SAM" id="MobiDB-lite"/>
    </source>
</evidence>
<dbReference type="EMBL" id="JASMQC010000004">
    <property type="protein sequence ID" value="KAK1945410.1"/>
    <property type="molecule type" value="Genomic_DNA"/>
</dbReference>
<feature type="coiled-coil region" evidence="1">
    <location>
        <begin position="61"/>
        <end position="328"/>
    </location>
</feature>
<organism evidence="3 4">
    <name type="scientific">Phytophthora citrophthora</name>
    <dbReference type="NCBI Taxonomy" id="4793"/>
    <lineage>
        <taxon>Eukaryota</taxon>
        <taxon>Sar</taxon>
        <taxon>Stramenopiles</taxon>
        <taxon>Oomycota</taxon>
        <taxon>Peronosporomycetes</taxon>
        <taxon>Peronosporales</taxon>
        <taxon>Peronosporaceae</taxon>
        <taxon>Phytophthora</taxon>
    </lineage>
</organism>
<sequence length="406" mass="46236">MRRAVHEARELKKELVLLRQEKEELRLAAQKSSSAAPGRESAGTSKQNSNKAIELKLRQKIQLLTTQNAELESSATRLHQQVSDLESQHEAAAVQLTTDLEGKDHEITSLREELRKAKLVADETKRKCQKMLKEKKDEAQRALQENEQLARCTKTLQGQLALLPQLKKQLEQAKAKRADMAEVWQNKLEKRGQAFLREEEASKQKLEETAAKIGELTNERENLQLRLEELERKLRDINADHQDELRHEAQRLAELESTMHQLQKKLLATEAATREAEQAEFVAKETQEQETRLRQLAEDAADAVEARAEKAERALAQAQTQLSRLEEALTARGVTLDYLLKQQEPIPVVSRTPSSDRITARARSRGPAMKAVPTASRDPVRSRTTAKPRMDSSRRKLKSNNDDEKR</sequence>
<feature type="compositionally biased region" description="Polar residues" evidence="2">
    <location>
        <begin position="42"/>
        <end position="51"/>
    </location>
</feature>
<feature type="region of interest" description="Disordered" evidence="2">
    <location>
        <begin position="350"/>
        <end position="406"/>
    </location>
</feature>
<evidence type="ECO:0000256" key="1">
    <source>
        <dbReference type="SAM" id="Coils"/>
    </source>
</evidence>
<protein>
    <submittedName>
        <fullName evidence="3">Laminin subunit alpha-5</fullName>
    </submittedName>
</protein>
<feature type="region of interest" description="Disordered" evidence="2">
    <location>
        <begin position="26"/>
        <end position="51"/>
    </location>
</feature>
<dbReference type="Proteomes" id="UP001259832">
    <property type="component" value="Unassembled WGS sequence"/>
</dbReference>
<reference evidence="3" key="1">
    <citation type="submission" date="2023-08" db="EMBL/GenBank/DDBJ databases">
        <title>Reference Genome Resource for the Citrus Pathogen Phytophthora citrophthora.</title>
        <authorList>
            <person name="Moller H."/>
            <person name="Coetzee B."/>
            <person name="Rose L.J."/>
            <person name="Van Niekerk J.M."/>
        </authorList>
    </citation>
    <scope>NUCLEOTIDE SEQUENCE</scope>
    <source>
        <strain evidence="3">STE-U-9442</strain>
    </source>
</reference>
<gene>
    <name evidence="3" type="ORF">P3T76_002458</name>
</gene>
<dbReference type="AlphaFoldDB" id="A0AAD9LQ18"/>